<dbReference type="Pfam" id="PF02578">
    <property type="entry name" value="Cu-oxidase_4"/>
    <property type="match status" value="1"/>
</dbReference>
<evidence type="ECO:0000256" key="6">
    <source>
        <dbReference type="ARBA" id="ARBA00022833"/>
    </source>
</evidence>
<comment type="catalytic activity">
    <reaction evidence="1">
        <text>inosine + phosphate = alpha-D-ribose 1-phosphate + hypoxanthine</text>
        <dbReference type="Rhea" id="RHEA:27646"/>
        <dbReference type="ChEBI" id="CHEBI:17368"/>
        <dbReference type="ChEBI" id="CHEBI:17596"/>
        <dbReference type="ChEBI" id="CHEBI:43474"/>
        <dbReference type="ChEBI" id="CHEBI:57720"/>
        <dbReference type="EC" id="2.4.2.1"/>
    </reaction>
    <physiologicalReaction direction="left-to-right" evidence="1">
        <dbReference type="Rhea" id="RHEA:27647"/>
    </physiologicalReaction>
</comment>
<dbReference type="PANTHER" id="PTHR30616:SF2">
    <property type="entry name" value="PURINE NUCLEOSIDE PHOSPHORYLASE LACC1"/>
    <property type="match status" value="1"/>
</dbReference>
<dbReference type="CDD" id="cd16833">
    <property type="entry name" value="YfiH"/>
    <property type="match status" value="1"/>
</dbReference>
<evidence type="ECO:0000256" key="5">
    <source>
        <dbReference type="ARBA" id="ARBA00022801"/>
    </source>
</evidence>
<keyword evidence="5" id="KW-0378">Hydrolase</keyword>
<dbReference type="InterPro" id="IPR038371">
    <property type="entry name" value="Cu_polyphenol_OxRdtase_sf"/>
</dbReference>
<name>A0A1H3LRD0_9RHOB</name>
<dbReference type="Gene3D" id="3.60.140.10">
    <property type="entry name" value="CNF1/YfiH-like putative cysteine hydrolases"/>
    <property type="match status" value="1"/>
</dbReference>
<comment type="catalytic activity">
    <reaction evidence="9">
        <text>S-methyl-5'-thioadenosine + phosphate = 5-(methylsulfanyl)-alpha-D-ribose 1-phosphate + adenine</text>
        <dbReference type="Rhea" id="RHEA:11852"/>
        <dbReference type="ChEBI" id="CHEBI:16708"/>
        <dbReference type="ChEBI" id="CHEBI:17509"/>
        <dbReference type="ChEBI" id="CHEBI:43474"/>
        <dbReference type="ChEBI" id="CHEBI:58533"/>
        <dbReference type="EC" id="2.4.2.28"/>
    </reaction>
    <physiologicalReaction direction="left-to-right" evidence="9">
        <dbReference type="Rhea" id="RHEA:11853"/>
    </physiologicalReaction>
</comment>
<evidence type="ECO:0000256" key="10">
    <source>
        <dbReference type="RuleBase" id="RU361274"/>
    </source>
</evidence>
<dbReference type="GO" id="GO:0016787">
    <property type="term" value="F:hydrolase activity"/>
    <property type="evidence" value="ECO:0007669"/>
    <property type="project" value="UniProtKB-KW"/>
</dbReference>
<keyword evidence="3" id="KW-0808">Transferase</keyword>
<comment type="catalytic activity">
    <reaction evidence="8">
        <text>adenosine + phosphate = alpha-D-ribose 1-phosphate + adenine</text>
        <dbReference type="Rhea" id="RHEA:27642"/>
        <dbReference type="ChEBI" id="CHEBI:16335"/>
        <dbReference type="ChEBI" id="CHEBI:16708"/>
        <dbReference type="ChEBI" id="CHEBI:43474"/>
        <dbReference type="ChEBI" id="CHEBI:57720"/>
        <dbReference type="EC" id="2.4.2.1"/>
    </reaction>
    <physiologicalReaction direction="left-to-right" evidence="8">
        <dbReference type="Rhea" id="RHEA:27643"/>
    </physiologicalReaction>
</comment>
<protein>
    <recommendedName>
        <fullName evidence="10">Purine nucleoside phosphorylase</fullName>
    </recommendedName>
</protein>
<evidence type="ECO:0000256" key="2">
    <source>
        <dbReference type="ARBA" id="ARBA00007353"/>
    </source>
</evidence>
<dbReference type="SUPFAM" id="SSF64438">
    <property type="entry name" value="CNF1/YfiH-like putative cysteine hydrolases"/>
    <property type="match status" value="1"/>
</dbReference>
<dbReference type="EMBL" id="FNPX01000002">
    <property type="protein sequence ID" value="SDY66913.1"/>
    <property type="molecule type" value="Genomic_DNA"/>
</dbReference>
<evidence type="ECO:0000256" key="3">
    <source>
        <dbReference type="ARBA" id="ARBA00022679"/>
    </source>
</evidence>
<keyword evidence="12" id="KW-1185">Reference proteome</keyword>
<dbReference type="GO" id="GO:0005507">
    <property type="term" value="F:copper ion binding"/>
    <property type="evidence" value="ECO:0007669"/>
    <property type="project" value="TreeGrafter"/>
</dbReference>
<keyword evidence="4" id="KW-0479">Metal-binding</keyword>
<gene>
    <name evidence="11" type="ORF">SAMN05444004_102287</name>
</gene>
<sequence>MTLEALTSDLLGPVHHGFFTRKGGASSGIFEGLNCGLGSSDQTEAVEMNRARVAEAMGGPLHGVNQVHSADAVVIDGPLCNATDPDGAPRRADALVTNVPGQVLTVLTADCQPALFYDPEAGVIGAAHAGWKGALAGILETTIEAMQGLGAEAHNIRVAIGPTISQRFYEVGPEFPEPFIDDAPEASRFFINGEGDRYMFDLPGYSLWRIRKTGADAEWTGHCTYADPSRFYSYRRATHAGQADYGRLIAAIQL</sequence>
<proteinExistence type="inferred from homology"/>
<dbReference type="InterPro" id="IPR003730">
    <property type="entry name" value="Cu_polyphenol_OxRdtase"/>
</dbReference>
<reference evidence="12" key="1">
    <citation type="submission" date="2016-10" db="EMBL/GenBank/DDBJ databases">
        <authorList>
            <person name="Varghese N."/>
            <person name="Submissions S."/>
        </authorList>
    </citation>
    <scope>NUCLEOTIDE SEQUENCE [LARGE SCALE GENOMIC DNA]</scope>
    <source>
        <strain evidence="12">DSM 100420</strain>
    </source>
</reference>
<dbReference type="GO" id="GO:0017061">
    <property type="term" value="F:S-methyl-5-thioadenosine phosphorylase activity"/>
    <property type="evidence" value="ECO:0007669"/>
    <property type="project" value="UniProtKB-EC"/>
</dbReference>
<evidence type="ECO:0000313" key="12">
    <source>
        <dbReference type="Proteomes" id="UP000198914"/>
    </source>
</evidence>
<evidence type="ECO:0000256" key="4">
    <source>
        <dbReference type="ARBA" id="ARBA00022723"/>
    </source>
</evidence>
<evidence type="ECO:0000256" key="8">
    <source>
        <dbReference type="ARBA" id="ARBA00048968"/>
    </source>
</evidence>
<comment type="similarity">
    <text evidence="2 10">Belongs to the purine nucleoside phosphorylase YfiH/LACC1 family.</text>
</comment>
<dbReference type="NCBIfam" id="TIGR00726">
    <property type="entry name" value="peptidoglycan editing factor PgeF"/>
    <property type="match status" value="1"/>
</dbReference>
<organism evidence="11 12">
    <name type="scientific">Jannaschia faecimaris</name>
    <dbReference type="NCBI Taxonomy" id="1244108"/>
    <lineage>
        <taxon>Bacteria</taxon>
        <taxon>Pseudomonadati</taxon>
        <taxon>Pseudomonadota</taxon>
        <taxon>Alphaproteobacteria</taxon>
        <taxon>Rhodobacterales</taxon>
        <taxon>Roseobacteraceae</taxon>
        <taxon>Jannaschia</taxon>
    </lineage>
</organism>
<comment type="catalytic activity">
    <reaction evidence="7">
        <text>adenosine + H2O + H(+) = inosine + NH4(+)</text>
        <dbReference type="Rhea" id="RHEA:24408"/>
        <dbReference type="ChEBI" id="CHEBI:15377"/>
        <dbReference type="ChEBI" id="CHEBI:15378"/>
        <dbReference type="ChEBI" id="CHEBI:16335"/>
        <dbReference type="ChEBI" id="CHEBI:17596"/>
        <dbReference type="ChEBI" id="CHEBI:28938"/>
        <dbReference type="EC" id="3.5.4.4"/>
    </reaction>
    <physiologicalReaction direction="left-to-right" evidence="7">
        <dbReference type="Rhea" id="RHEA:24409"/>
    </physiologicalReaction>
</comment>
<dbReference type="PANTHER" id="PTHR30616">
    <property type="entry name" value="UNCHARACTERIZED PROTEIN YFIH"/>
    <property type="match status" value="1"/>
</dbReference>
<accession>A0A1H3LRD0</accession>
<dbReference type="AlphaFoldDB" id="A0A1H3LRD0"/>
<evidence type="ECO:0000256" key="1">
    <source>
        <dbReference type="ARBA" id="ARBA00000553"/>
    </source>
</evidence>
<dbReference type="InterPro" id="IPR011324">
    <property type="entry name" value="Cytotoxic_necrot_fac-like_cat"/>
</dbReference>
<keyword evidence="6" id="KW-0862">Zinc</keyword>
<evidence type="ECO:0000313" key="11">
    <source>
        <dbReference type="EMBL" id="SDY66913.1"/>
    </source>
</evidence>
<dbReference type="RefSeq" id="WP_092642835.1">
    <property type="nucleotide sequence ID" value="NZ_FNPX01000002.1"/>
</dbReference>
<dbReference type="STRING" id="1244108.SAMN05444004_102287"/>
<dbReference type="OrthoDB" id="4279at2"/>
<dbReference type="Proteomes" id="UP000198914">
    <property type="component" value="Unassembled WGS sequence"/>
</dbReference>
<evidence type="ECO:0000256" key="7">
    <source>
        <dbReference type="ARBA" id="ARBA00047989"/>
    </source>
</evidence>
<evidence type="ECO:0000256" key="9">
    <source>
        <dbReference type="ARBA" id="ARBA00049893"/>
    </source>
</evidence>